<dbReference type="InterPro" id="IPR036866">
    <property type="entry name" value="RibonucZ/Hydroxyglut_hydro"/>
</dbReference>
<feature type="domain" description="ODP" evidence="1">
    <location>
        <begin position="29"/>
        <end position="219"/>
    </location>
</feature>
<reference evidence="2 3" key="1">
    <citation type="submission" date="2020-02" db="EMBL/GenBank/DDBJ databases">
        <title>Whole-genome analyses of novel actinobacteria.</title>
        <authorList>
            <person name="Sahin N."/>
            <person name="Gencbay T."/>
        </authorList>
    </citation>
    <scope>NUCLEOTIDE SEQUENCE [LARGE SCALE GENOMIC DNA]</scope>
    <source>
        <strain evidence="2 3">HC44</strain>
    </source>
</reference>
<evidence type="ECO:0000313" key="3">
    <source>
        <dbReference type="Proteomes" id="UP000472335"/>
    </source>
</evidence>
<comment type="caution">
    <text evidence="2">The sequence shown here is derived from an EMBL/GenBank/DDBJ whole genome shotgun (WGS) entry which is preliminary data.</text>
</comment>
<sequence length="262" mass="28394">MDTRIDEIAEGIYRISTHFPEIAPPAGFTFNQFLVAAEEPLIFHTGMRATFPAVSEAIGRVLPVERLRWVTFGHVEADECGAMNEFLAAAPHAEVAHNALGCAVTLNDLASRPPRPMNDGESLDIGGSQVRRIVRNINTPHVPHNWESRLLFEERTRTLFCGDLFTHIGNGPAVTGDNLVELALESEETFRQISCLTATTTALRSLADLRPTTLAVMHGSSFNGDCAGALKDLADALESRFGPEAAFVSRPDVVAEPHPGLG</sequence>
<name>A0A6G4VJI6_9ACTN</name>
<dbReference type="SUPFAM" id="SSF56281">
    <property type="entry name" value="Metallo-hydrolase/oxidoreductase"/>
    <property type="match status" value="1"/>
</dbReference>
<gene>
    <name evidence="2" type="ORF">G5C60_43480</name>
</gene>
<dbReference type="RefSeq" id="WP_165268503.1">
    <property type="nucleotide sequence ID" value="NZ_JAAKZY010000247.1"/>
</dbReference>
<keyword evidence="2" id="KW-0378">Hydrolase</keyword>
<dbReference type="GO" id="GO:0016787">
    <property type="term" value="F:hydrolase activity"/>
    <property type="evidence" value="ECO:0007669"/>
    <property type="project" value="UniProtKB-KW"/>
</dbReference>
<protein>
    <submittedName>
        <fullName evidence="2">MBL fold metallo-hydrolase</fullName>
    </submittedName>
</protein>
<dbReference type="Proteomes" id="UP000472335">
    <property type="component" value="Unassembled WGS sequence"/>
</dbReference>
<dbReference type="Pfam" id="PF19583">
    <property type="entry name" value="ODP"/>
    <property type="match status" value="1"/>
</dbReference>
<organism evidence="2 3">
    <name type="scientific">Streptomyces scabichelini</name>
    <dbReference type="NCBI Taxonomy" id="2711217"/>
    <lineage>
        <taxon>Bacteria</taxon>
        <taxon>Bacillati</taxon>
        <taxon>Actinomycetota</taxon>
        <taxon>Actinomycetes</taxon>
        <taxon>Kitasatosporales</taxon>
        <taxon>Streptomycetaceae</taxon>
        <taxon>Streptomyces</taxon>
    </lineage>
</organism>
<proteinExistence type="predicted"/>
<dbReference type="Gene3D" id="3.60.15.10">
    <property type="entry name" value="Ribonuclease Z/Hydroxyacylglutathione hydrolase-like"/>
    <property type="match status" value="1"/>
</dbReference>
<accession>A0A6G4VJI6</accession>
<keyword evidence="3" id="KW-1185">Reference proteome</keyword>
<dbReference type="EMBL" id="JAAKZY010000247">
    <property type="protein sequence ID" value="NGO14279.1"/>
    <property type="molecule type" value="Genomic_DNA"/>
</dbReference>
<dbReference type="InterPro" id="IPR045761">
    <property type="entry name" value="ODP_dom"/>
</dbReference>
<evidence type="ECO:0000313" key="2">
    <source>
        <dbReference type="EMBL" id="NGO14279.1"/>
    </source>
</evidence>
<dbReference type="AlphaFoldDB" id="A0A6G4VJI6"/>
<evidence type="ECO:0000259" key="1">
    <source>
        <dbReference type="Pfam" id="PF19583"/>
    </source>
</evidence>